<reference evidence="2" key="1">
    <citation type="journal article" date="2019" name="Int. J. Syst. Evol. Microbiol.">
        <title>The Global Catalogue of Microorganisms (GCM) 10K type strain sequencing project: providing services to taxonomists for standard genome sequencing and annotation.</title>
        <authorList>
            <consortium name="The Broad Institute Genomics Platform"/>
            <consortium name="The Broad Institute Genome Sequencing Center for Infectious Disease"/>
            <person name="Wu L."/>
            <person name="Ma J."/>
        </authorList>
    </citation>
    <scope>NUCLEOTIDE SEQUENCE [LARGE SCALE GENOMIC DNA]</scope>
    <source>
        <strain evidence="2">JCM 3389</strain>
    </source>
</reference>
<keyword evidence="2" id="KW-1185">Reference proteome</keyword>
<accession>A0ABW4XVZ5</accession>
<dbReference type="RefSeq" id="WP_379830418.1">
    <property type="nucleotide sequence ID" value="NZ_JBHUHU010000003.1"/>
</dbReference>
<organism evidence="1 2">
    <name type="scientific">Flagellimonas iocasae</name>
    <dbReference type="NCBI Taxonomy" id="2055905"/>
    <lineage>
        <taxon>Bacteria</taxon>
        <taxon>Pseudomonadati</taxon>
        <taxon>Bacteroidota</taxon>
        <taxon>Flavobacteriia</taxon>
        <taxon>Flavobacteriales</taxon>
        <taxon>Flavobacteriaceae</taxon>
        <taxon>Flagellimonas</taxon>
    </lineage>
</organism>
<comment type="caution">
    <text evidence="1">The sequence shown here is derived from an EMBL/GenBank/DDBJ whole genome shotgun (WGS) entry which is preliminary data.</text>
</comment>
<dbReference type="Proteomes" id="UP001597342">
    <property type="component" value="Unassembled WGS sequence"/>
</dbReference>
<dbReference type="InterPro" id="IPR010281">
    <property type="entry name" value="DUF885"/>
</dbReference>
<dbReference type="Pfam" id="PF05960">
    <property type="entry name" value="DUF885"/>
    <property type="match status" value="1"/>
</dbReference>
<dbReference type="EMBL" id="JBHUHU010000003">
    <property type="protein sequence ID" value="MFD2099660.1"/>
    <property type="molecule type" value="Genomic_DNA"/>
</dbReference>
<dbReference type="PANTHER" id="PTHR33361:SF2">
    <property type="entry name" value="DUF885 DOMAIN-CONTAINING PROTEIN"/>
    <property type="match status" value="1"/>
</dbReference>
<proteinExistence type="predicted"/>
<dbReference type="PANTHER" id="PTHR33361">
    <property type="entry name" value="GLR0591 PROTEIN"/>
    <property type="match status" value="1"/>
</dbReference>
<name>A0ABW4XVZ5_9FLAO</name>
<gene>
    <name evidence="1" type="ORF">ACFSJE_07755</name>
</gene>
<evidence type="ECO:0000313" key="2">
    <source>
        <dbReference type="Proteomes" id="UP001597342"/>
    </source>
</evidence>
<sequence>MRNTFIGGLLGLVTIATGFAQEADFVPCQEMPYLMENFQADSRVLDNFYSPSTGSFYGFGRRGPSASYPEKLDRMDRLYKQYLDKLSALDFDGLSQECQVDYILFKRDLNENLRQSQVERRELDSVAKWFPFTKTVYDLFKLRRRGIQPDAQQVAKEWSGIFDQVDSLKTILKESDDLSVLVIRKATDVGNGLQQALADVHGFYNGYDPMFTWWTSKTYEDLDASLKEYTELFKKKQTPDKNGIVSRKPVGREELIGLLQYQMVPYTPEELTKIANEEFAWCEKEMLKASQELGYGNDWKAALEHVKETYVPPGKQPEAILDLYEKSVAFLKKNDLVTIPPLEEEVWGMYMMSPERQRTNAFFTGGTNITISYPTNTMDHEFKMMSMRGNNPNFSFATVHHELIPGHNMQYFMNARYRTYRNFGTPFWMEGWALYWELLLWDMDFPTTPEEKIGMLFWHMHRCARIIFSFNFHMGEWTPQECIDFLVEKVGHEYKNAESEIRGPLSSNSNPLYQVGYLTGGRQFYALKKEMVDSGKMGIKEFHDKAIRLNAMPMEMVRAIITGQKLNKDFKTQWKFYD</sequence>
<evidence type="ECO:0000313" key="1">
    <source>
        <dbReference type="EMBL" id="MFD2099660.1"/>
    </source>
</evidence>
<protein>
    <submittedName>
        <fullName evidence="1">DUF885 family protein</fullName>
    </submittedName>
</protein>
<dbReference type="SUPFAM" id="SSF55486">
    <property type="entry name" value="Metalloproteases ('zincins'), catalytic domain"/>
    <property type="match status" value="1"/>
</dbReference>